<evidence type="ECO:0000256" key="5">
    <source>
        <dbReference type="ARBA" id="ARBA00032523"/>
    </source>
</evidence>
<proteinExistence type="predicted"/>
<evidence type="ECO:0000313" key="8">
    <source>
        <dbReference type="EMBL" id="QFZ20501.1"/>
    </source>
</evidence>
<organism evidence="8 9">
    <name type="scientific">Saccharothrix syringae</name>
    <name type="common">Nocardiopsis syringae</name>
    <dbReference type="NCBI Taxonomy" id="103733"/>
    <lineage>
        <taxon>Bacteria</taxon>
        <taxon>Bacillati</taxon>
        <taxon>Actinomycetota</taxon>
        <taxon>Actinomycetes</taxon>
        <taxon>Pseudonocardiales</taxon>
        <taxon>Pseudonocardiaceae</taxon>
        <taxon>Saccharothrix</taxon>
    </lineage>
</organism>
<protein>
    <recommendedName>
        <fullName evidence="2">(5-formylfuran-3-yl)methyl phosphate synthase</fullName>
        <ecNumber evidence="2">4.2.3.153</ecNumber>
    </recommendedName>
    <alternativeName>
        <fullName evidence="5">4-(hydroxymethyl)-2-furancarboxaldehyde-phosphate synthase</fullName>
    </alternativeName>
</protein>
<evidence type="ECO:0000256" key="3">
    <source>
        <dbReference type="ARBA" id="ARBA00023239"/>
    </source>
</evidence>
<keyword evidence="4" id="KW-0704">Schiff base</keyword>
<evidence type="ECO:0000256" key="2">
    <source>
        <dbReference type="ARBA" id="ARBA00012553"/>
    </source>
</evidence>
<dbReference type="OrthoDB" id="5176501at2"/>
<sequence>MMLPWQVIRSKAGLPPVVGAGVPRGISEHEGMAGPMSSWNRRWRLLASGRGSDSDGGVCSAMVDARQDDARDRRHNRKLLVSVFDPQEAREAVLGGARIVDSEDPRSALGNIKPQAIMDISDAVLNYTRDQEVQLSTNIGEDQLLFRRTDSGHAVEKSPYEIAGKASQAALGVAVSMGTRVHPCNIIKVGLDGMHLPVLGDVLTEVVRTLNRTEQFSHSQVMSVLFAQDLALWRERRDNPLVVRELVALREFSPVTAASPVEGTIDLLDYYQYLTGPDGGPLFPERPDLEQLIEAGVLPEWSDTTRVKINEPFPHSEFGITPAERTDREAIKNMVDATAAAGADGIMLDTSILFKVARVGLVDTTEPTGGDGPSMVDFNRFDVTGTGPDALVRAGILSVEDIRFFVDYCHYRGVEANLAGSLQSHQAQQLWRLVPEIDQVSTRGGGSAILLDPSRPPAQDDPVASRRDQVMMRQLVRGLVPPEQGGYLWLPEKMRSVDGVDEAVARLRQSFPDIGSVFWADPYGRLTPVQPRVPESGTLTAVLRQADLGDGDRPVEVAAP</sequence>
<evidence type="ECO:0000256" key="7">
    <source>
        <dbReference type="SAM" id="MobiDB-lite"/>
    </source>
</evidence>
<dbReference type="InterPro" id="IPR007565">
    <property type="entry name" value="4HFCP_synth"/>
</dbReference>
<dbReference type="Pfam" id="PF04476">
    <property type="entry name" value="4HFCP_synth"/>
    <property type="match status" value="1"/>
</dbReference>
<reference evidence="9" key="1">
    <citation type="journal article" date="2021" name="Curr. Microbiol.">
        <title>Complete genome of nocamycin-producing strain Saccharothrix syringae NRRL B-16468 reveals the biosynthetic potential for secondary metabolites.</title>
        <authorList>
            <person name="Mo X."/>
            <person name="Yang S."/>
        </authorList>
    </citation>
    <scope>NUCLEOTIDE SEQUENCE [LARGE SCALE GENOMIC DNA]</scope>
    <source>
        <strain evidence="9">ATCC 51364 / DSM 43886 / JCM 6844 / KCTC 9398 / NBRC 14523 / NRRL B-16468 / INA 2240</strain>
    </source>
</reference>
<evidence type="ECO:0000256" key="1">
    <source>
        <dbReference type="ARBA" id="ARBA00003810"/>
    </source>
</evidence>
<name>A0A5Q0H2T1_SACSY</name>
<dbReference type="GO" id="GO:0016829">
    <property type="term" value="F:lyase activity"/>
    <property type="evidence" value="ECO:0007669"/>
    <property type="project" value="UniProtKB-KW"/>
</dbReference>
<evidence type="ECO:0000256" key="4">
    <source>
        <dbReference type="ARBA" id="ARBA00023270"/>
    </source>
</evidence>
<keyword evidence="3" id="KW-0456">Lyase</keyword>
<dbReference type="AlphaFoldDB" id="A0A5Q0H2T1"/>
<dbReference type="Proteomes" id="UP000325787">
    <property type="component" value="Chromosome"/>
</dbReference>
<evidence type="ECO:0000256" key="6">
    <source>
        <dbReference type="ARBA" id="ARBA00047628"/>
    </source>
</evidence>
<feature type="region of interest" description="Disordered" evidence="7">
    <location>
        <begin position="445"/>
        <end position="464"/>
    </location>
</feature>
<gene>
    <name evidence="8" type="ORF">EKG83_26600</name>
</gene>
<comment type="function">
    <text evidence="1">Catalyzes the formation of 4-(hydroxymethyl)-2-furancarboxaldehyde phosphate (4-HFC-P) from two molecules of glyceraldehyde-3-P (GA-3-P).</text>
</comment>
<comment type="catalytic activity">
    <reaction evidence="6">
        <text>2 D-glyceraldehyde 3-phosphate = 4-(hydroxymethyl)-2-furancarboxaldehyde phosphate + phosphate + 2 H2O</text>
        <dbReference type="Rhea" id="RHEA:43536"/>
        <dbReference type="ChEBI" id="CHEBI:15377"/>
        <dbReference type="ChEBI" id="CHEBI:43474"/>
        <dbReference type="ChEBI" id="CHEBI:59776"/>
        <dbReference type="ChEBI" id="CHEBI:83407"/>
        <dbReference type="EC" id="4.2.3.153"/>
    </reaction>
</comment>
<evidence type="ECO:0000313" key="9">
    <source>
        <dbReference type="Proteomes" id="UP000325787"/>
    </source>
</evidence>
<dbReference type="EMBL" id="CP034550">
    <property type="protein sequence ID" value="QFZ20501.1"/>
    <property type="molecule type" value="Genomic_DNA"/>
</dbReference>
<dbReference type="KEGG" id="ssyi:EKG83_26600"/>
<keyword evidence="9" id="KW-1185">Reference proteome</keyword>
<dbReference type="EC" id="4.2.3.153" evidence="2"/>
<accession>A0A5Q0H2T1</accession>